<evidence type="ECO:0000313" key="3">
    <source>
        <dbReference type="Proteomes" id="UP000261600"/>
    </source>
</evidence>
<reference evidence="2" key="2">
    <citation type="submission" date="2025-09" db="UniProtKB">
        <authorList>
            <consortium name="Ensembl"/>
        </authorList>
    </citation>
    <scope>IDENTIFICATION</scope>
</reference>
<dbReference type="PANTHER" id="PTHR23302">
    <property type="entry name" value="TRANSMEMBRANE CHANNEL-RELATED"/>
    <property type="match status" value="1"/>
</dbReference>
<evidence type="ECO:0000256" key="1">
    <source>
        <dbReference type="SAM" id="Phobius"/>
    </source>
</evidence>
<feature type="transmembrane region" description="Helical" evidence="1">
    <location>
        <begin position="84"/>
        <end position="104"/>
    </location>
</feature>
<reference evidence="2" key="1">
    <citation type="submission" date="2025-08" db="UniProtKB">
        <authorList>
            <consortium name="Ensembl"/>
        </authorList>
    </citation>
    <scope>IDENTIFICATION</scope>
</reference>
<keyword evidence="1" id="KW-0812">Transmembrane</keyword>
<organism evidence="2 3">
    <name type="scientific">Monopterus albus</name>
    <name type="common">Swamp eel</name>
    <dbReference type="NCBI Taxonomy" id="43700"/>
    <lineage>
        <taxon>Eukaryota</taxon>
        <taxon>Metazoa</taxon>
        <taxon>Chordata</taxon>
        <taxon>Craniata</taxon>
        <taxon>Vertebrata</taxon>
        <taxon>Euteleostomi</taxon>
        <taxon>Actinopterygii</taxon>
        <taxon>Neopterygii</taxon>
        <taxon>Teleostei</taxon>
        <taxon>Neoteleostei</taxon>
        <taxon>Acanthomorphata</taxon>
        <taxon>Anabantaria</taxon>
        <taxon>Synbranchiformes</taxon>
        <taxon>Synbranchidae</taxon>
        <taxon>Monopterus</taxon>
    </lineage>
</organism>
<dbReference type="GO" id="GO:0005886">
    <property type="term" value="C:plasma membrane"/>
    <property type="evidence" value="ECO:0007669"/>
    <property type="project" value="InterPro"/>
</dbReference>
<dbReference type="Ensembl" id="ENSMALT00000005705.1">
    <property type="protein sequence ID" value="ENSMALP00000005580.1"/>
    <property type="gene ID" value="ENSMALG00000004010.1"/>
</dbReference>
<accession>A0A3Q3Q6L0</accession>
<proteinExistence type="predicted"/>
<name>A0A3Q3Q6L0_MONAL</name>
<dbReference type="GO" id="GO:0008381">
    <property type="term" value="F:mechanosensitive monoatomic ion channel activity"/>
    <property type="evidence" value="ECO:0007669"/>
    <property type="project" value="TreeGrafter"/>
</dbReference>
<dbReference type="GO" id="GO:0060005">
    <property type="term" value="P:vestibular reflex"/>
    <property type="evidence" value="ECO:0007669"/>
    <property type="project" value="TreeGrafter"/>
</dbReference>
<feature type="transmembrane region" description="Helical" evidence="1">
    <location>
        <begin position="124"/>
        <end position="142"/>
    </location>
</feature>
<keyword evidence="1" id="KW-1133">Transmembrane helix</keyword>
<dbReference type="AlphaFoldDB" id="A0A3Q3Q6L0"/>
<feature type="transmembrane region" description="Helical" evidence="1">
    <location>
        <begin position="27"/>
        <end position="48"/>
    </location>
</feature>
<dbReference type="InterPro" id="IPR038900">
    <property type="entry name" value="TMC"/>
</dbReference>
<keyword evidence="3" id="KW-1185">Reference proteome</keyword>
<dbReference type="Proteomes" id="UP000261600">
    <property type="component" value="Unplaced"/>
</dbReference>
<protein>
    <recommendedName>
        <fullName evidence="4">Transmembrane channel-like protein</fullName>
    </recommendedName>
</protein>
<dbReference type="PANTHER" id="PTHR23302:SF62">
    <property type="entry name" value="TRANSMEMBRANE CHANNEL-LIKE PROTEIN 2-B"/>
    <property type="match status" value="1"/>
</dbReference>
<sequence>MYFQSWLAMASNVPQERIFKVSRSNNFYMALLLLMLFLSLFPVVYSIMTLTPSFDCGPFSGRQNMYDVVMETIDQELPPFIKNIFSYATNPGLIMCLVLAIYYLNTVSKGHQQAHANLKKKMQMVSMSILSLCLCFVFFKIISVV</sequence>
<evidence type="ECO:0008006" key="4">
    <source>
        <dbReference type="Google" id="ProtNLM"/>
    </source>
</evidence>
<dbReference type="STRING" id="43700.ENSMALP00000005580"/>
<keyword evidence="1" id="KW-0472">Membrane</keyword>
<evidence type="ECO:0000313" key="2">
    <source>
        <dbReference type="Ensembl" id="ENSMALP00000005580.1"/>
    </source>
</evidence>
<dbReference type="GO" id="GO:0050910">
    <property type="term" value="P:detection of mechanical stimulus involved in sensory perception of sound"/>
    <property type="evidence" value="ECO:0007669"/>
    <property type="project" value="TreeGrafter"/>
</dbReference>